<dbReference type="Gramene" id="Pp3c19_10470V3.1">
    <property type="protein sequence ID" value="PAC:32938722.CDS.1"/>
    <property type="gene ID" value="Pp3c19_10470"/>
</dbReference>
<evidence type="ECO:0000313" key="3">
    <source>
        <dbReference type="EnsemblPlants" id="PAC:32938722.CDS.1"/>
    </source>
</evidence>
<gene>
    <name evidence="2" type="ORF">PHYPA_023974</name>
</gene>
<accession>A0A2K1IY12</accession>
<dbReference type="AlphaFoldDB" id="A0A2K1IY12"/>
<reference evidence="2 4" key="2">
    <citation type="journal article" date="2018" name="Plant J.">
        <title>The Physcomitrella patens chromosome-scale assembly reveals moss genome structure and evolution.</title>
        <authorList>
            <person name="Lang D."/>
            <person name="Ullrich K.K."/>
            <person name="Murat F."/>
            <person name="Fuchs J."/>
            <person name="Jenkins J."/>
            <person name="Haas F.B."/>
            <person name="Piednoel M."/>
            <person name="Gundlach H."/>
            <person name="Van Bel M."/>
            <person name="Meyberg R."/>
            <person name="Vives C."/>
            <person name="Morata J."/>
            <person name="Symeonidi A."/>
            <person name="Hiss M."/>
            <person name="Muchero W."/>
            <person name="Kamisugi Y."/>
            <person name="Saleh O."/>
            <person name="Blanc G."/>
            <person name="Decker E.L."/>
            <person name="van Gessel N."/>
            <person name="Grimwood J."/>
            <person name="Hayes R.D."/>
            <person name="Graham S.W."/>
            <person name="Gunter L.E."/>
            <person name="McDaniel S.F."/>
            <person name="Hoernstein S.N.W."/>
            <person name="Larsson A."/>
            <person name="Li F.W."/>
            <person name="Perroud P.F."/>
            <person name="Phillips J."/>
            <person name="Ranjan P."/>
            <person name="Rokshar D.S."/>
            <person name="Rothfels C.J."/>
            <person name="Schneider L."/>
            <person name="Shu S."/>
            <person name="Stevenson D.W."/>
            <person name="Thummler F."/>
            <person name="Tillich M."/>
            <person name="Villarreal Aguilar J.C."/>
            <person name="Widiez T."/>
            <person name="Wong G.K."/>
            <person name="Wymore A."/>
            <person name="Zhang Y."/>
            <person name="Zimmer A.D."/>
            <person name="Quatrano R.S."/>
            <person name="Mayer K.F.X."/>
            <person name="Goodstein D."/>
            <person name="Casacuberta J.M."/>
            <person name="Vandepoele K."/>
            <person name="Reski R."/>
            <person name="Cuming A.C."/>
            <person name="Tuskan G.A."/>
            <person name="Maumus F."/>
            <person name="Salse J."/>
            <person name="Schmutz J."/>
            <person name="Rensing S.A."/>
        </authorList>
    </citation>
    <scope>NUCLEOTIDE SEQUENCE [LARGE SCALE GENOMIC DNA]</scope>
    <source>
        <strain evidence="3 4">cv. Gransden 2004</strain>
    </source>
</reference>
<reference evidence="2 4" key="1">
    <citation type="journal article" date="2008" name="Science">
        <title>The Physcomitrella genome reveals evolutionary insights into the conquest of land by plants.</title>
        <authorList>
            <person name="Rensing S."/>
            <person name="Lang D."/>
            <person name="Zimmer A."/>
            <person name="Terry A."/>
            <person name="Salamov A."/>
            <person name="Shapiro H."/>
            <person name="Nishiyama T."/>
            <person name="Perroud P.-F."/>
            <person name="Lindquist E."/>
            <person name="Kamisugi Y."/>
            <person name="Tanahashi T."/>
            <person name="Sakakibara K."/>
            <person name="Fujita T."/>
            <person name="Oishi K."/>
            <person name="Shin-I T."/>
            <person name="Kuroki Y."/>
            <person name="Toyoda A."/>
            <person name="Suzuki Y."/>
            <person name="Hashimoto A."/>
            <person name="Yamaguchi K."/>
            <person name="Sugano A."/>
            <person name="Kohara Y."/>
            <person name="Fujiyama A."/>
            <person name="Anterola A."/>
            <person name="Aoki S."/>
            <person name="Ashton N."/>
            <person name="Barbazuk W.B."/>
            <person name="Barker E."/>
            <person name="Bennetzen J."/>
            <person name="Bezanilla M."/>
            <person name="Blankenship R."/>
            <person name="Cho S.H."/>
            <person name="Dutcher S."/>
            <person name="Estelle M."/>
            <person name="Fawcett J.A."/>
            <person name="Gundlach H."/>
            <person name="Hanada K."/>
            <person name="Heyl A."/>
            <person name="Hicks K.A."/>
            <person name="Hugh J."/>
            <person name="Lohr M."/>
            <person name="Mayer K."/>
            <person name="Melkozernov A."/>
            <person name="Murata T."/>
            <person name="Nelson D."/>
            <person name="Pils B."/>
            <person name="Prigge M."/>
            <person name="Reiss B."/>
            <person name="Renner T."/>
            <person name="Rombauts S."/>
            <person name="Rushton P."/>
            <person name="Sanderfoot A."/>
            <person name="Schween G."/>
            <person name="Shiu S.-H."/>
            <person name="Stueber K."/>
            <person name="Theodoulou F.L."/>
            <person name="Tu H."/>
            <person name="Van de Peer Y."/>
            <person name="Verrier P.J."/>
            <person name="Waters E."/>
            <person name="Wood A."/>
            <person name="Yang L."/>
            <person name="Cove D."/>
            <person name="Cuming A."/>
            <person name="Hasebe M."/>
            <person name="Lucas S."/>
            <person name="Mishler D.B."/>
            <person name="Reski R."/>
            <person name="Grigoriev I."/>
            <person name="Quatrano R.S."/>
            <person name="Boore J.L."/>
        </authorList>
    </citation>
    <scope>NUCLEOTIDE SEQUENCE [LARGE SCALE GENOMIC DNA]</scope>
    <source>
        <strain evidence="3 4">cv. Gransden 2004</strain>
    </source>
</reference>
<dbReference type="Gramene" id="Pp3c19_10470V3.2">
    <property type="protein sequence ID" value="PAC:32938723.CDS.1"/>
    <property type="gene ID" value="Pp3c19_10470"/>
</dbReference>
<dbReference type="EnsemblPlants" id="Pp3c19_10470V3.2">
    <property type="protein sequence ID" value="PAC:32938723.CDS.1"/>
    <property type="gene ID" value="Pp3c19_10470"/>
</dbReference>
<reference evidence="3" key="3">
    <citation type="submission" date="2020-12" db="UniProtKB">
        <authorList>
            <consortium name="EnsemblPlants"/>
        </authorList>
    </citation>
    <scope>IDENTIFICATION</scope>
</reference>
<evidence type="ECO:0000313" key="4">
    <source>
        <dbReference type="Proteomes" id="UP000006727"/>
    </source>
</evidence>
<dbReference type="EnsemblPlants" id="Pp3c19_10470V3.1">
    <property type="protein sequence ID" value="PAC:32938722.CDS.1"/>
    <property type="gene ID" value="Pp3c19_10470"/>
</dbReference>
<sequence length="81" mass="8632">MPNDTIFPFRGLGRANGVLGLRRLFVKKVSTFIGPTVPASPKSESQIAETLLKAPTLETVDSPVSAPSCHSLYPNDPPQLG</sequence>
<name>A0A2K1IY12_PHYPA</name>
<proteinExistence type="predicted"/>
<feature type="region of interest" description="Disordered" evidence="1">
    <location>
        <begin position="59"/>
        <end position="81"/>
    </location>
</feature>
<dbReference type="EMBL" id="ABEU02000019">
    <property type="protein sequence ID" value="PNR34157.1"/>
    <property type="molecule type" value="Genomic_DNA"/>
</dbReference>
<evidence type="ECO:0000256" key="1">
    <source>
        <dbReference type="SAM" id="MobiDB-lite"/>
    </source>
</evidence>
<dbReference type="Proteomes" id="UP000006727">
    <property type="component" value="Chromosome 19"/>
</dbReference>
<dbReference type="InParanoid" id="A0A2K1IY12"/>
<protein>
    <submittedName>
        <fullName evidence="2 3">Uncharacterized protein</fullName>
    </submittedName>
</protein>
<evidence type="ECO:0000313" key="2">
    <source>
        <dbReference type="EMBL" id="PNR34157.1"/>
    </source>
</evidence>
<organism evidence="2">
    <name type="scientific">Physcomitrium patens</name>
    <name type="common">Spreading-leaved earth moss</name>
    <name type="synonym">Physcomitrella patens</name>
    <dbReference type="NCBI Taxonomy" id="3218"/>
    <lineage>
        <taxon>Eukaryota</taxon>
        <taxon>Viridiplantae</taxon>
        <taxon>Streptophyta</taxon>
        <taxon>Embryophyta</taxon>
        <taxon>Bryophyta</taxon>
        <taxon>Bryophytina</taxon>
        <taxon>Bryopsida</taxon>
        <taxon>Funariidae</taxon>
        <taxon>Funariales</taxon>
        <taxon>Funariaceae</taxon>
        <taxon>Physcomitrium</taxon>
    </lineage>
</organism>
<keyword evidence="4" id="KW-1185">Reference proteome</keyword>